<protein>
    <submittedName>
        <fullName evidence="1">Nitroreductase family protein</fullName>
    </submittedName>
</protein>
<proteinExistence type="predicted"/>
<gene>
    <name evidence="1" type="ORF">CTRU02_214826</name>
</gene>
<reference evidence="1 2" key="1">
    <citation type="journal article" date="2020" name="Phytopathology">
        <title>Genome Sequence Resources of Colletotrichum truncatum, C. plurivorum, C. musicola, and C. sojae: Four Species Pathogenic to Soybean (Glycine max).</title>
        <authorList>
            <person name="Rogerio F."/>
            <person name="Boufleur T.R."/>
            <person name="Ciampi-Guillardi M."/>
            <person name="Sukno S.A."/>
            <person name="Thon M.R."/>
            <person name="Massola Junior N.S."/>
            <person name="Baroncelli R."/>
        </authorList>
    </citation>
    <scope>NUCLEOTIDE SEQUENCE [LARGE SCALE GENOMIC DNA]</scope>
    <source>
        <strain evidence="1 2">CMES1059</strain>
    </source>
</reference>
<evidence type="ECO:0000313" key="1">
    <source>
        <dbReference type="EMBL" id="KAL0930006.1"/>
    </source>
</evidence>
<name>A0ACC3YDS3_COLTU</name>
<comment type="caution">
    <text evidence="1">The sequence shown here is derived from an EMBL/GenBank/DDBJ whole genome shotgun (WGS) entry which is preliminary data.</text>
</comment>
<dbReference type="Proteomes" id="UP000805649">
    <property type="component" value="Unassembled WGS sequence"/>
</dbReference>
<organism evidence="1 2">
    <name type="scientific">Colletotrichum truncatum</name>
    <name type="common">Anthracnose fungus</name>
    <name type="synonym">Colletotrichum capsici</name>
    <dbReference type="NCBI Taxonomy" id="5467"/>
    <lineage>
        <taxon>Eukaryota</taxon>
        <taxon>Fungi</taxon>
        <taxon>Dikarya</taxon>
        <taxon>Ascomycota</taxon>
        <taxon>Pezizomycotina</taxon>
        <taxon>Sordariomycetes</taxon>
        <taxon>Hypocreomycetidae</taxon>
        <taxon>Glomerellales</taxon>
        <taxon>Glomerellaceae</taxon>
        <taxon>Colletotrichum</taxon>
        <taxon>Colletotrichum truncatum species complex</taxon>
    </lineage>
</organism>
<evidence type="ECO:0000313" key="2">
    <source>
        <dbReference type="Proteomes" id="UP000805649"/>
    </source>
</evidence>
<sequence>MPSITHSVDVPSITADQWLEAAAYRRSVHGLAGSSMVSDERVQEIVSKVLLFAPSSYNTQPVRISLAFGEKHKELWSIILREAEPILKSINPDLWQKLGPAFQGHKAAYGSVLFWEREQTSKEAAERHKATGHMFREWGDHTQGIHQILVWTALELEGVGANLQHMNCIPPIEAAIKKFAGVPEDYKLKAHLNYGDKQGAHPERPKKLPINETLTIL</sequence>
<accession>A0ACC3YDS3</accession>
<keyword evidence="2" id="KW-1185">Reference proteome</keyword>
<dbReference type="EMBL" id="VUJX02000012">
    <property type="protein sequence ID" value="KAL0930006.1"/>
    <property type="molecule type" value="Genomic_DNA"/>
</dbReference>